<gene>
    <name evidence="1" type="ORF">SAMN05444005_10545</name>
</gene>
<dbReference type="EMBL" id="FOEI01000005">
    <property type="protein sequence ID" value="SEQ03898.1"/>
    <property type="molecule type" value="Genomic_DNA"/>
</dbReference>
<dbReference type="Proteomes" id="UP000198648">
    <property type="component" value="Unassembled WGS sequence"/>
</dbReference>
<dbReference type="RefSeq" id="WP_091468285.1">
    <property type="nucleotide sequence ID" value="NZ_FOEI01000005.1"/>
</dbReference>
<proteinExistence type="predicted"/>
<evidence type="ECO:0000313" key="1">
    <source>
        <dbReference type="EMBL" id="SEQ03898.1"/>
    </source>
</evidence>
<keyword evidence="2" id="KW-1185">Reference proteome</keyword>
<evidence type="ECO:0000313" key="2">
    <source>
        <dbReference type="Proteomes" id="UP000198648"/>
    </source>
</evidence>
<accession>A0A1H9CTJ4</accession>
<organism evidence="1 2">
    <name type="scientific">Flavobacterium urocaniciphilum</name>
    <dbReference type="NCBI Taxonomy" id="1299341"/>
    <lineage>
        <taxon>Bacteria</taxon>
        <taxon>Pseudomonadati</taxon>
        <taxon>Bacteroidota</taxon>
        <taxon>Flavobacteriia</taxon>
        <taxon>Flavobacteriales</taxon>
        <taxon>Flavobacteriaceae</taxon>
        <taxon>Flavobacterium</taxon>
    </lineage>
</organism>
<sequence length="103" mass="12274">METKIQINQKLIKRKILELAKTKKELNIEKGKNMAEIVKVMKPKLPTDILDLDDIKEQYGYSKKTIYRYRCKGLKYSKSSEKGYVHIVRKDLEDFLKKDMYDV</sequence>
<name>A0A1H9CTJ4_9FLAO</name>
<dbReference type="OrthoDB" id="1366768at2"/>
<protein>
    <recommendedName>
        <fullName evidence="3">Helix-turn-helix domain-containing protein</fullName>
    </recommendedName>
</protein>
<dbReference type="STRING" id="1299341.SAMN05444005_10545"/>
<dbReference type="AlphaFoldDB" id="A0A1H9CTJ4"/>
<evidence type="ECO:0008006" key="3">
    <source>
        <dbReference type="Google" id="ProtNLM"/>
    </source>
</evidence>
<reference evidence="1 2" key="1">
    <citation type="submission" date="2016-10" db="EMBL/GenBank/DDBJ databases">
        <authorList>
            <person name="de Groot N.N."/>
        </authorList>
    </citation>
    <scope>NUCLEOTIDE SEQUENCE [LARGE SCALE GENOMIC DNA]</scope>
    <source>
        <strain evidence="1 2">DSM 27078</strain>
    </source>
</reference>